<evidence type="ECO:0000256" key="1">
    <source>
        <dbReference type="ARBA" id="ARBA00022741"/>
    </source>
</evidence>
<dbReference type="RefSeq" id="WP_069836164.1">
    <property type="nucleotide sequence ID" value="NZ_MDGQ01000005.1"/>
</dbReference>
<dbReference type="STRING" id="1563681.BFP71_14490"/>
<protein>
    <submittedName>
        <fullName evidence="6">Cell division protein</fullName>
    </submittedName>
</protein>
<feature type="domain" description="AAA+ ATPase" evidence="5">
    <location>
        <begin position="194"/>
        <end position="331"/>
    </location>
</feature>
<dbReference type="SUPFAM" id="SSF52540">
    <property type="entry name" value="P-loop containing nucleoside triphosphate hydrolases"/>
    <property type="match status" value="1"/>
</dbReference>
<sequence length="439" mass="48918">MASDQLKSLLLALEASPENVQLRKLVAQQAVKENEWLAVEGQAKVLLQIDPTDIEAKYLLAKAYFHNEAFSTAIIVLEELLDIRPDQLDYLQLYCQTLLKDGSTGQARDTYQRILLIDPNFKNEAFDAEFRVSSSPSNFEPIEQDFAERTLGMQRPSTNFSHVGGMEVVKKEIDLKIIKPFLHPELYKAYGKKAGGGILLYGPPGCGKTHIARATAGEVNANFLTIGINDILDAWLGNSERNLHQIFEIARKNAPCVLFIDEVDALGANRSEMKGSAGRNVINQFLSELDGVDVDNEGVLILAATNSPWHMDPAFKRPGRFDRMIFVSPPDQEARKSIFEIMLAEKPTGKIDMDKLAKKTPEFSGADIQSMIDISIEGKLELAFKTGVPQPIETSDLLNAGKKMVASTKEWFTKARNYAIYANDSGLYDDVLKYLKIKK</sequence>
<comment type="caution">
    <text evidence="6">The sequence shown here is derived from an EMBL/GenBank/DDBJ whole genome shotgun (WGS) entry which is preliminary data.</text>
</comment>
<dbReference type="InterPro" id="IPR003593">
    <property type="entry name" value="AAA+_ATPase"/>
</dbReference>
<dbReference type="OrthoDB" id="9809379at2"/>
<dbReference type="PANTHER" id="PTHR23077:SF171">
    <property type="entry name" value="NUCLEAR VALOSIN-CONTAINING PROTEIN-LIKE"/>
    <property type="match status" value="1"/>
</dbReference>
<gene>
    <name evidence="6" type="ORF">BFP71_14490</name>
</gene>
<reference evidence="6 7" key="1">
    <citation type="submission" date="2016-08" db="EMBL/GenBank/DDBJ databases">
        <title>Draft genome of Fabibacter sp. strain SK-8.</title>
        <authorList>
            <person name="Wong S.-K."/>
            <person name="Hamasaki K."/>
            <person name="Yoshizawa S."/>
        </authorList>
    </citation>
    <scope>NUCLEOTIDE SEQUENCE [LARGE SCALE GENOMIC DNA]</scope>
    <source>
        <strain evidence="6 7">SK-8</strain>
    </source>
</reference>
<dbReference type="FunFam" id="3.40.50.300:FF:001025">
    <property type="entry name" value="ATPase family, AAA domain-containing 2B"/>
    <property type="match status" value="1"/>
</dbReference>
<keyword evidence="1 4" id="KW-0547">Nucleotide-binding</keyword>
<dbReference type="SUPFAM" id="SSF48452">
    <property type="entry name" value="TPR-like"/>
    <property type="match status" value="1"/>
</dbReference>
<dbReference type="Gene3D" id="1.25.40.10">
    <property type="entry name" value="Tetratricopeptide repeat domain"/>
    <property type="match status" value="1"/>
</dbReference>
<evidence type="ECO:0000256" key="3">
    <source>
        <dbReference type="ARBA" id="ARBA00023054"/>
    </source>
</evidence>
<dbReference type="InterPro" id="IPR003959">
    <property type="entry name" value="ATPase_AAA_core"/>
</dbReference>
<keyword evidence="2 4" id="KW-0067">ATP-binding</keyword>
<dbReference type="InterPro" id="IPR011990">
    <property type="entry name" value="TPR-like_helical_dom_sf"/>
</dbReference>
<organism evidence="6 7">
    <name type="scientific">Roseivirga misakiensis</name>
    <dbReference type="NCBI Taxonomy" id="1563681"/>
    <lineage>
        <taxon>Bacteria</taxon>
        <taxon>Pseudomonadati</taxon>
        <taxon>Bacteroidota</taxon>
        <taxon>Cytophagia</taxon>
        <taxon>Cytophagales</taxon>
        <taxon>Roseivirgaceae</taxon>
        <taxon>Roseivirga</taxon>
    </lineage>
</organism>
<dbReference type="Proteomes" id="UP000095552">
    <property type="component" value="Unassembled WGS sequence"/>
</dbReference>
<dbReference type="InterPro" id="IPR027417">
    <property type="entry name" value="P-loop_NTPase"/>
</dbReference>
<dbReference type="PROSITE" id="PS00674">
    <property type="entry name" value="AAA"/>
    <property type="match status" value="1"/>
</dbReference>
<proteinExistence type="inferred from homology"/>
<evidence type="ECO:0000313" key="6">
    <source>
        <dbReference type="EMBL" id="OEK04660.1"/>
    </source>
</evidence>
<dbReference type="Gene3D" id="3.40.50.300">
    <property type="entry name" value="P-loop containing nucleotide triphosphate hydrolases"/>
    <property type="match status" value="1"/>
</dbReference>
<comment type="similarity">
    <text evidence="4">Belongs to the AAA ATPase family.</text>
</comment>
<dbReference type="InterPro" id="IPR050168">
    <property type="entry name" value="AAA_ATPase_domain"/>
</dbReference>
<keyword evidence="3" id="KW-0175">Coiled coil</keyword>
<dbReference type="Gene3D" id="1.10.8.60">
    <property type="match status" value="1"/>
</dbReference>
<dbReference type="AlphaFoldDB" id="A0A1E5SZV9"/>
<dbReference type="GO" id="GO:0051301">
    <property type="term" value="P:cell division"/>
    <property type="evidence" value="ECO:0007669"/>
    <property type="project" value="UniProtKB-KW"/>
</dbReference>
<dbReference type="GO" id="GO:0016887">
    <property type="term" value="F:ATP hydrolysis activity"/>
    <property type="evidence" value="ECO:0007669"/>
    <property type="project" value="InterPro"/>
</dbReference>
<dbReference type="EMBL" id="MDGQ01000005">
    <property type="protein sequence ID" value="OEK04660.1"/>
    <property type="molecule type" value="Genomic_DNA"/>
</dbReference>
<evidence type="ECO:0000256" key="4">
    <source>
        <dbReference type="RuleBase" id="RU003651"/>
    </source>
</evidence>
<dbReference type="InterPro" id="IPR003960">
    <property type="entry name" value="ATPase_AAA_CS"/>
</dbReference>
<dbReference type="Pfam" id="PF00004">
    <property type="entry name" value="AAA"/>
    <property type="match status" value="1"/>
</dbReference>
<evidence type="ECO:0000313" key="7">
    <source>
        <dbReference type="Proteomes" id="UP000095552"/>
    </source>
</evidence>
<dbReference type="PANTHER" id="PTHR23077">
    <property type="entry name" value="AAA-FAMILY ATPASE"/>
    <property type="match status" value="1"/>
</dbReference>
<keyword evidence="6" id="KW-0132">Cell division</keyword>
<dbReference type="SMART" id="SM00382">
    <property type="entry name" value="AAA"/>
    <property type="match status" value="1"/>
</dbReference>
<name>A0A1E5SZV9_9BACT</name>
<evidence type="ECO:0000259" key="5">
    <source>
        <dbReference type="SMART" id="SM00382"/>
    </source>
</evidence>
<accession>A0A1E5SZV9</accession>
<dbReference type="GO" id="GO:0005524">
    <property type="term" value="F:ATP binding"/>
    <property type="evidence" value="ECO:0007669"/>
    <property type="project" value="UniProtKB-KW"/>
</dbReference>
<keyword evidence="6" id="KW-0131">Cell cycle</keyword>
<evidence type="ECO:0000256" key="2">
    <source>
        <dbReference type="ARBA" id="ARBA00022840"/>
    </source>
</evidence>
<keyword evidence="7" id="KW-1185">Reference proteome</keyword>